<feature type="transmembrane region" description="Helical" evidence="1">
    <location>
        <begin position="33"/>
        <end position="51"/>
    </location>
</feature>
<dbReference type="InParanoid" id="A0A0C3D979"/>
<keyword evidence="1" id="KW-0812">Transmembrane</keyword>
<evidence type="ECO:0000313" key="2">
    <source>
        <dbReference type="EMBL" id="KIM57285.1"/>
    </source>
</evidence>
<proteinExistence type="predicted"/>
<reference evidence="3" key="2">
    <citation type="submission" date="2015-01" db="EMBL/GenBank/DDBJ databases">
        <title>Evolutionary Origins and Diversification of the Mycorrhizal Mutualists.</title>
        <authorList>
            <consortium name="DOE Joint Genome Institute"/>
            <consortium name="Mycorrhizal Genomics Consortium"/>
            <person name="Kohler A."/>
            <person name="Kuo A."/>
            <person name="Nagy L.G."/>
            <person name="Floudas D."/>
            <person name="Copeland A."/>
            <person name="Barry K.W."/>
            <person name="Cichocki N."/>
            <person name="Veneault-Fourrey C."/>
            <person name="LaButti K."/>
            <person name="Lindquist E.A."/>
            <person name="Lipzen A."/>
            <person name="Lundell T."/>
            <person name="Morin E."/>
            <person name="Murat C."/>
            <person name="Riley R."/>
            <person name="Ohm R."/>
            <person name="Sun H."/>
            <person name="Tunlid A."/>
            <person name="Henrissat B."/>
            <person name="Grigoriev I.V."/>
            <person name="Hibbett D.S."/>
            <person name="Martin F."/>
        </authorList>
    </citation>
    <scope>NUCLEOTIDE SEQUENCE [LARGE SCALE GENOMIC DNA]</scope>
    <source>
        <strain evidence="3">Foug A</strain>
    </source>
</reference>
<keyword evidence="1" id="KW-0472">Membrane</keyword>
<dbReference type="Proteomes" id="UP000053989">
    <property type="component" value="Unassembled WGS sequence"/>
</dbReference>
<dbReference type="EMBL" id="KN822102">
    <property type="protein sequence ID" value="KIM57285.1"/>
    <property type="molecule type" value="Genomic_DNA"/>
</dbReference>
<dbReference type="HOGENOM" id="CLU_2943170_0_0_1"/>
<evidence type="ECO:0000256" key="1">
    <source>
        <dbReference type="SAM" id="Phobius"/>
    </source>
</evidence>
<gene>
    <name evidence="2" type="ORF">SCLCIDRAFT_1138171</name>
</gene>
<sequence>MIPSGSTGMFYCVYILPSPMLTHFHQPGGSDTAVSHPLAVFTLFLMLWMSMRMINASAWA</sequence>
<protein>
    <submittedName>
        <fullName evidence="2">Uncharacterized protein</fullName>
    </submittedName>
</protein>
<organism evidence="2 3">
    <name type="scientific">Scleroderma citrinum Foug A</name>
    <dbReference type="NCBI Taxonomy" id="1036808"/>
    <lineage>
        <taxon>Eukaryota</taxon>
        <taxon>Fungi</taxon>
        <taxon>Dikarya</taxon>
        <taxon>Basidiomycota</taxon>
        <taxon>Agaricomycotina</taxon>
        <taxon>Agaricomycetes</taxon>
        <taxon>Agaricomycetidae</taxon>
        <taxon>Boletales</taxon>
        <taxon>Sclerodermatineae</taxon>
        <taxon>Sclerodermataceae</taxon>
        <taxon>Scleroderma</taxon>
    </lineage>
</organism>
<evidence type="ECO:0000313" key="3">
    <source>
        <dbReference type="Proteomes" id="UP000053989"/>
    </source>
</evidence>
<reference evidence="2 3" key="1">
    <citation type="submission" date="2014-04" db="EMBL/GenBank/DDBJ databases">
        <authorList>
            <consortium name="DOE Joint Genome Institute"/>
            <person name="Kuo A."/>
            <person name="Kohler A."/>
            <person name="Nagy L.G."/>
            <person name="Floudas D."/>
            <person name="Copeland A."/>
            <person name="Barry K.W."/>
            <person name="Cichocki N."/>
            <person name="Veneault-Fourrey C."/>
            <person name="LaButti K."/>
            <person name="Lindquist E.A."/>
            <person name="Lipzen A."/>
            <person name="Lundell T."/>
            <person name="Morin E."/>
            <person name="Murat C."/>
            <person name="Sun H."/>
            <person name="Tunlid A."/>
            <person name="Henrissat B."/>
            <person name="Grigoriev I.V."/>
            <person name="Hibbett D.S."/>
            <person name="Martin F."/>
            <person name="Nordberg H.P."/>
            <person name="Cantor M.N."/>
            <person name="Hua S.X."/>
        </authorList>
    </citation>
    <scope>NUCLEOTIDE SEQUENCE [LARGE SCALE GENOMIC DNA]</scope>
    <source>
        <strain evidence="2 3">Foug A</strain>
    </source>
</reference>
<accession>A0A0C3D979</accession>
<keyword evidence="1" id="KW-1133">Transmembrane helix</keyword>
<keyword evidence="3" id="KW-1185">Reference proteome</keyword>
<dbReference type="AlphaFoldDB" id="A0A0C3D979"/>
<name>A0A0C3D979_9AGAM</name>